<dbReference type="InterPro" id="IPR023753">
    <property type="entry name" value="FAD/NAD-binding_dom"/>
</dbReference>
<keyword evidence="3" id="KW-0274">FAD</keyword>
<evidence type="ECO:0000259" key="5">
    <source>
        <dbReference type="Pfam" id="PF07992"/>
    </source>
</evidence>
<dbReference type="Gene3D" id="3.50.50.100">
    <property type="match status" value="1"/>
</dbReference>
<feature type="domain" description="FAD/NAD(P)-binding" evidence="5">
    <location>
        <begin position="12"/>
        <end position="323"/>
    </location>
</feature>
<organism evidence="6 7">
    <name type="scientific">Penicillium daleae</name>
    <dbReference type="NCBI Taxonomy" id="63821"/>
    <lineage>
        <taxon>Eukaryota</taxon>
        <taxon>Fungi</taxon>
        <taxon>Dikarya</taxon>
        <taxon>Ascomycota</taxon>
        <taxon>Pezizomycotina</taxon>
        <taxon>Eurotiomycetes</taxon>
        <taxon>Eurotiomycetidae</taxon>
        <taxon>Eurotiales</taxon>
        <taxon>Aspergillaceae</taxon>
        <taxon>Penicillium</taxon>
    </lineage>
</organism>
<evidence type="ECO:0000256" key="2">
    <source>
        <dbReference type="ARBA" id="ARBA00022630"/>
    </source>
</evidence>
<evidence type="ECO:0000256" key="1">
    <source>
        <dbReference type="ARBA" id="ARBA00006442"/>
    </source>
</evidence>
<dbReference type="GeneID" id="81598031"/>
<dbReference type="EMBL" id="JAPVEA010000005">
    <property type="protein sequence ID" value="KAJ5453450.1"/>
    <property type="molecule type" value="Genomic_DNA"/>
</dbReference>
<dbReference type="GO" id="GO:0005737">
    <property type="term" value="C:cytoplasm"/>
    <property type="evidence" value="ECO:0007669"/>
    <property type="project" value="TreeGrafter"/>
</dbReference>
<evidence type="ECO:0000313" key="7">
    <source>
        <dbReference type="Proteomes" id="UP001213681"/>
    </source>
</evidence>
<dbReference type="GO" id="GO:0050660">
    <property type="term" value="F:flavin adenine dinucleotide binding"/>
    <property type="evidence" value="ECO:0007669"/>
    <property type="project" value="TreeGrafter"/>
</dbReference>
<gene>
    <name evidence="6" type="ORF">N7458_004406</name>
</gene>
<reference evidence="6" key="1">
    <citation type="submission" date="2022-12" db="EMBL/GenBank/DDBJ databases">
        <authorList>
            <person name="Petersen C."/>
        </authorList>
    </citation>
    <scope>NUCLEOTIDE SEQUENCE</scope>
    <source>
        <strain evidence="6">IBT 16125</strain>
    </source>
</reference>
<dbReference type="GO" id="GO:0004174">
    <property type="term" value="F:electron-transferring-flavoprotein dehydrogenase activity"/>
    <property type="evidence" value="ECO:0007669"/>
    <property type="project" value="TreeGrafter"/>
</dbReference>
<comment type="caution">
    <text evidence="6">The sequence shown here is derived from an EMBL/GenBank/DDBJ whole genome shotgun (WGS) entry which is preliminary data.</text>
</comment>
<proteinExistence type="inferred from homology"/>
<keyword evidence="2" id="KW-0285">Flavoprotein</keyword>
<protein>
    <submittedName>
        <fullName evidence="6">FAD/NAD(P)-binding domain-containing protein</fullName>
    </submittedName>
</protein>
<dbReference type="AlphaFoldDB" id="A0AAD6C6B4"/>
<dbReference type="SUPFAM" id="SSF51905">
    <property type="entry name" value="FAD/NAD(P)-binding domain"/>
    <property type="match status" value="1"/>
</dbReference>
<dbReference type="PANTHER" id="PTHR43735:SF3">
    <property type="entry name" value="FERROPTOSIS SUPPRESSOR PROTEIN 1"/>
    <property type="match status" value="1"/>
</dbReference>
<reference evidence="6" key="2">
    <citation type="journal article" date="2023" name="IMA Fungus">
        <title>Comparative genomic study of the Penicillium genus elucidates a diverse pangenome and 15 lateral gene transfer events.</title>
        <authorList>
            <person name="Petersen C."/>
            <person name="Sorensen T."/>
            <person name="Nielsen M.R."/>
            <person name="Sondergaard T.E."/>
            <person name="Sorensen J.L."/>
            <person name="Fitzpatrick D.A."/>
            <person name="Frisvad J.C."/>
            <person name="Nielsen K.L."/>
        </authorList>
    </citation>
    <scope>NUCLEOTIDE SEQUENCE</scope>
    <source>
        <strain evidence="6">IBT 16125</strain>
    </source>
</reference>
<name>A0AAD6C6B4_9EURO</name>
<evidence type="ECO:0000313" key="6">
    <source>
        <dbReference type="EMBL" id="KAJ5453450.1"/>
    </source>
</evidence>
<dbReference type="InterPro" id="IPR036188">
    <property type="entry name" value="FAD/NAD-bd_sf"/>
</dbReference>
<keyword evidence="7" id="KW-1185">Reference proteome</keyword>
<evidence type="ECO:0000256" key="4">
    <source>
        <dbReference type="ARBA" id="ARBA00023002"/>
    </source>
</evidence>
<sequence length="420" mass="45583">MVSESTVQSQRNIVILGGSYGGISTAHYLLRHVIPALPDRDSFRIILISASSQALCRQACPRALLSDNMFPQDKLFVNIPELFNQYPKGSFHFVHGTVTKLDTENRTVSISLKTQVDMTEKVEFHGVVIATGASTLSPLLGLNHDETILRKNWTTFRKALPNAKNIVVCGGGPSGIETAGELGEFLNGPTGWFKSKSPSRKVAITVITASSRILPALPTSGARKAEKFLADVGVTVMKNTRVTHVAPVEPGTDGVDSKVALTVDSGDTINADLYIPATGTKPNTDFIQKSLLTTDGRVHCSRTFRVDEAGSRVYAIGDVASCVKQPALHVLFKAIPILCANMKQDLLIADGEQRASTGEDRVFIEDNHVNQLVPIGKNKGVGAAMGYQLPSFLVWLVKGRDYWLWTTGPLWSGKQWAKES</sequence>
<comment type="similarity">
    <text evidence="1">Belongs to the FAD-dependent oxidoreductase family.</text>
</comment>
<dbReference type="RefSeq" id="XP_056766406.1">
    <property type="nucleotide sequence ID" value="XM_056907788.1"/>
</dbReference>
<dbReference type="PANTHER" id="PTHR43735">
    <property type="entry name" value="APOPTOSIS-INDUCING FACTOR 1"/>
    <property type="match status" value="1"/>
</dbReference>
<dbReference type="PRINTS" id="PR00368">
    <property type="entry name" value="FADPNR"/>
</dbReference>
<dbReference type="Pfam" id="PF07992">
    <property type="entry name" value="Pyr_redox_2"/>
    <property type="match status" value="1"/>
</dbReference>
<evidence type="ECO:0000256" key="3">
    <source>
        <dbReference type="ARBA" id="ARBA00022827"/>
    </source>
</evidence>
<dbReference type="Proteomes" id="UP001213681">
    <property type="component" value="Unassembled WGS sequence"/>
</dbReference>
<keyword evidence="4" id="KW-0560">Oxidoreductase</keyword>
<accession>A0AAD6C6B4</accession>
<dbReference type="PRINTS" id="PR00469">
    <property type="entry name" value="PNDRDTASEII"/>
</dbReference>